<evidence type="ECO:0000256" key="14">
    <source>
        <dbReference type="ARBA" id="ARBA00023136"/>
    </source>
</evidence>
<dbReference type="GO" id="GO:0016020">
    <property type="term" value="C:membrane"/>
    <property type="evidence" value="ECO:0007669"/>
    <property type="project" value="UniProtKB-SubCell"/>
</dbReference>
<evidence type="ECO:0000313" key="23">
    <source>
        <dbReference type="EMBL" id="MBI3127282.1"/>
    </source>
</evidence>
<dbReference type="GO" id="GO:0008360">
    <property type="term" value="P:regulation of cell shape"/>
    <property type="evidence" value="ECO:0007669"/>
    <property type="project" value="UniProtKB-KW"/>
</dbReference>
<name>A0A932HXW3_UNCTE</name>
<evidence type="ECO:0000256" key="19">
    <source>
        <dbReference type="ARBA" id="ARBA00060592"/>
    </source>
</evidence>
<keyword evidence="5" id="KW-0121">Carboxypeptidase</keyword>
<evidence type="ECO:0000256" key="6">
    <source>
        <dbReference type="ARBA" id="ARBA00022670"/>
    </source>
</evidence>
<keyword evidence="11" id="KW-0133">Cell shape</keyword>
<evidence type="ECO:0000256" key="13">
    <source>
        <dbReference type="ARBA" id="ARBA00022989"/>
    </source>
</evidence>
<sequence>MPLRARFARNRFLFLLIIMAAAGGLALGAGFSYLYDFPELDYLRDYRPSTITQVYGRDRQLIAELYQEKRIPTPLSRIPPVVRQAFLDIEDNRFYEHPGVSYRDILRAIVRNAMERRYVQGASTITQQLAKVLFLTPDRTLSRKVREALLALEIERRFTKDEILEFYLNQIYLGSGAFGVEAASHIYFGKQAGELSLAEAATLAGLPKAPARFNPRLNPENALQRRRLVLRRMQELGHITGEQERSAAEEPLRLAPPVSNVHPESAYFVENIRQRLDRRFGPALYRSGLQVHTTLDLKLQRIAHESLLKGVERMNAQRGFAPLPPKPLEKPPRLGSGFQFRVAEVKDRAVRGVIGGYEAVMPLPKEVDPAFLREGDLVLGRVVNVEAEQKRVHLEWQESIQGAVVALDPATGAIRAMVGGTNFRRHPFNRAVQAHRQPGSSFKPIIMAAALANGYTPAHILVDAPFVRRMPGTPKDWKPRNYTDRFYGPVTLRTALEQSLNLATIKLVDQIGPQRVIDYARRLGIRSPMDPFLSLGLGTFEVTPIEFTAAFVPFARRGLYARPYDLERVTDGSNRVLEENVPVVHQAISPETAYQMKLLLRGVVLEGTGRAARGLPAFAAGKTGTTNEFRDAWFVGFVNDIVVGVWVGRDDNKDMGFRASGATAALPVWIDVMKGWLQGRELDKSLPPPPPGINFIRINAGTGLLPSRWCPGKARPEAFVQGTEPTEACPPKGELPRFLQEN</sequence>
<dbReference type="EMBL" id="JACPUR010000017">
    <property type="protein sequence ID" value="MBI3127282.1"/>
    <property type="molecule type" value="Genomic_DNA"/>
</dbReference>
<dbReference type="PANTHER" id="PTHR32282:SF33">
    <property type="entry name" value="PEPTIDOGLYCAN GLYCOSYLTRANSFERASE"/>
    <property type="match status" value="1"/>
</dbReference>
<comment type="catalytic activity">
    <reaction evidence="18">
        <text>[GlcNAc-(1-&gt;4)-Mur2Ac(oyl-L-Ala-gamma-D-Glu-L-Lys-D-Ala-D-Ala)](n)-di-trans,octa-cis-undecaprenyl diphosphate + beta-D-GlcNAc-(1-&gt;4)-Mur2Ac(oyl-L-Ala-gamma-D-Glu-L-Lys-D-Ala-D-Ala)-di-trans,octa-cis-undecaprenyl diphosphate = [GlcNAc-(1-&gt;4)-Mur2Ac(oyl-L-Ala-gamma-D-Glu-L-Lys-D-Ala-D-Ala)](n+1)-di-trans,octa-cis-undecaprenyl diphosphate + di-trans,octa-cis-undecaprenyl diphosphate + H(+)</text>
        <dbReference type="Rhea" id="RHEA:23708"/>
        <dbReference type="Rhea" id="RHEA-COMP:9602"/>
        <dbReference type="Rhea" id="RHEA-COMP:9603"/>
        <dbReference type="ChEBI" id="CHEBI:15378"/>
        <dbReference type="ChEBI" id="CHEBI:58405"/>
        <dbReference type="ChEBI" id="CHEBI:60033"/>
        <dbReference type="ChEBI" id="CHEBI:78435"/>
        <dbReference type="EC" id="2.4.99.28"/>
    </reaction>
</comment>
<evidence type="ECO:0000256" key="17">
    <source>
        <dbReference type="ARBA" id="ARBA00044770"/>
    </source>
</evidence>
<proteinExistence type="inferred from homology"/>
<evidence type="ECO:0000256" key="12">
    <source>
        <dbReference type="ARBA" id="ARBA00022984"/>
    </source>
</evidence>
<evidence type="ECO:0000256" key="10">
    <source>
        <dbReference type="ARBA" id="ARBA00022801"/>
    </source>
</evidence>
<evidence type="ECO:0000256" key="5">
    <source>
        <dbReference type="ARBA" id="ARBA00022645"/>
    </source>
</evidence>
<comment type="similarity">
    <text evidence="3">In the C-terminal section; belongs to the transpeptidase family.</text>
</comment>
<dbReference type="NCBIfam" id="TIGR02074">
    <property type="entry name" value="PBP_1a_fam"/>
    <property type="match status" value="1"/>
</dbReference>
<dbReference type="InterPro" id="IPR050396">
    <property type="entry name" value="Glycosyltr_51/Transpeptidase"/>
</dbReference>
<keyword evidence="6" id="KW-0645">Protease</keyword>
<dbReference type="InterPro" id="IPR001264">
    <property type="entry name" value="Glyco_trans_51"/>
</dbReference>
<dbReference type="GO" id="GO:0008658">
    <property type="term" value="F:penicillin binding"/>
    <property type="evidence" value="ECO:0007669"/>
    <property type="project" value="InterPro"/>
</dbReference>
<keyword evidence="16" id="KW-0961">Cell wall biogenesis/degradation</keyword>
<reference evidence="23" key="1">
    <citation type="submission" date="2020-07" db="EMBL/GenBank/DDBJ databases">
        <title>Huge and variable diversity of episymbiotic CPR bacteria and DPANN archaea in groundwater ecosystems.</title>
        <authorList>
            <person name="He C.Y."/>
            <person name="Keren R."/>
            <person name="Whittaker M."/>
            <person name="Farag I.F."/>
            <person name="Doudna J."/>
            <person name="Cate J.H.D."/>
            <person name="Banfield J.F."/>
        </authorList>
    </citation>
    <scope>NUCLEOTIDE SEQUENCE</scope>
    <source>
        <strain evidence="23">NC_groundwater_763_Ag_S-0.2um_68_21</strain>
    </source>
</reference>
<evidence type="ECO:0000256" key="16">
    <source>
        <dbReference type="ARBA" id="ARBA00023316"/>
    </source>
</evidence>
<dbReference type="GO" id="GO:0030288">
    <property type="term" value="C:outer membrane-bounded periplasmic space"/>
    <property type="evidence" value="ECO:0007669"/>
    <property type="project" value="TreeGrafter"/>
</dbReference>
<comment type="pathway">
    <text evidence="19">Glycan biosynthesis.</text>
</comment>
<evidence type="ECO:0000256" key="7">
    <source>
        <dbReference type="ARBA" id="ARBA00022676"/>
    </source>
</evidence>
<feature type="region of interest" description="Disordered" evidence="20">
    <location>
        <begin position="721"/>
        <end position="742"/>
    </location>
</feature>
<organism evidence="23 24">
    <name type="scientific">Tectimicrobiota bacterium</name>
    <dbReference type="NCBI Taxonomy" id="2528274"/>
    <lineage>
        <taxon>Bacteria</taxon>
        <taxon>Pseudomonadati</taxon>
        <taxon>Nitrospinota/Tectimicrobiota group</taxon>
        <taxon>Candidatus Tectimicrobiota</taxon>
    </lineage>
</organism>
<dbReference type="InterPro" id="IPR001460">
    <property type="entry name" value="PCN-bd_Tpept"/>
</dbReference>
<keyword evidence="15" id="KW-0511">Multifunctional enzyme</keyword>
<protein>
    <recommendedName>
        <fullName evidence="17">peptidoglycan glycosyltransferase</fullName>
        <ecNumber evidence="17">2.4.99.28</ecNumber>
    </recommendedName>
</protein>
<evidence type="ECO:0000256" key="1">
    <source>
        <dbReference type="ARBA" id="ARBA00004370"/>
    </source>
</evidence>
<dbReference type="AlphaFoldDB" id="A0A932HXW3"/>
<keyword evidence="8" id="KW-0808">Transferase</keyword>
<comment type="subcellular location">
    <subcellularLocation>
        <location evidence="1">Membrane</location>
    </subcellularLocation>
</comment>
<evidence type="ECO:0000256" key="20">
    <source>
        <dbReference type="SAM" id="MobiDB-lite"/>
    </source>
</evidence>
<dbReference type="Pfam" id="PF00912">
    <property type="entry name" value="Transgly"/>
    <property type="match status" value="1"/>
</dbReference>
<keyword evidence="9" id="KW-0812">Transmembrane</keyword>
<evidence type="ECO:0000256" key="9">
    <source>
        <dbReference type="ARBA" id="ARBA00022692"/>
    </source>
</evidence>
<dbReference type="PANTHER" id="PTHR32282">
    <property type="entry name" value="BINDING PROTEIN TRANSPEPTIDASE, PUTATIVE-RELATED"/>
    <property type="match status" value="1"/>
</dbReference>
<evidence type="ECO:0000256" key="8">
    <source>
        <dbReference type="ARBA" id="ARBA00022679"/>
    </source>
</evidence>
<evidence type="ECO:0000256" key="4">
    <source>
        <dbReference type="ARBA" id="ARBA00007739"/>
    </source>
</evidence>
<feature type="domain" description="Penicillin-binding protein transpeptidase" evidence="21">
    <location>
        <begin position="402"/>
        <end position="656"/>
    </location>
</feature>
<keyword evidence="10" id="KW-0378">Hydrolase</keyword>
<evidence type="ECO:0000256" key="15">
    <source>
        <dbReference type="ARBA" id="ARBA00023268"/>
    </source>
</evidence>
<evidence type="ECO:0000259" key="22">
    <source>
        <dbReference type="Pfam" id="PF00912"/>
    </source>
</evidence>
<dbReference type="GO" id="GO:0008955">
    <property type="term" value="F:peptidoglycan glycosyltransferase activity"/>
    <property type="evidence" value="ECO:0007669"/>
    <property type="project" value="UniProtKB-EC"/>
</dbReference>
<comment type="caution">
    <text evidence="23">The sequence shown here is derived from an EMBL/GenBank/DDBJ whole genome shotgun (WGS) entry which is preliminary data.</text>
</comment>
<evidence type="ECO:0000256" key="18">
    <source>
        <dbReference type="ARBA" id="ARBA00049902"/>
    </source>
</evidence>
<dbReference type="Proteomes" id="UP000782312">
    <property type="component" value="Unassembled WGS sequence"/>
</dbReference>
<dbReference type="InterPro" id="IPR023346">
    <property type="entry name" value="Lysozyme-like_dom_sf"/>
</dbReference>
<dbReference type="GO" id="GO:0004180">
    <property type="term" value="F:carboxypeptidase activity"/>
    <property type="evidence" value="ECO:0007669"/>
    <property type="project" value="UniProtKB-KW"/>
</dbReference>
<keyword evidence="12" id="KW-0573">Peptidoglycan synthesis</keyword>
<dbReference type="GO" id="GO:0009252">
    <property type="term" value="P:peptidoglycan biosynthetic process"/>
    <property type="evidence" value="ECO:0007669"/>
    <property type="project" value="UniProtKB-KW"/>
</dbReference>
<accession>A0A932HXW3</accession>
<dbReference type="InterPro" id="IPR036950">
    <property type="entry name" value="PBP_transglycosylase"/>
</dbReference>
<gene>
    <name evidence="23" type="ORF">HYZ11_06730</name>
</gene>
<dbReference type="SUPFAM" id="SSF56601">
    <property type="entry name" value="beta-lactamase/transpeptidase-like"/>
    <property type="match status" value="1"/>
</dbReference>
<evidence type="ECO:0000256" key="3">
    <source>
        <dbReference type="ARBA" id="ARBA00007090"/>
    </source>
</evidence>
<feature type="domain" description="Glycosyl transferase family 51" evidence="22">
    <location>
        <begin position="60"/>
        <end position="234"/>
    </location>
</feature>
<dbReference type="Gene3D" id="3.40.710.10">
    <property type="entry name" value="DD-peptidase/beta-lactamase superfamily"/>
    <property type="match status" value="2"/>
</dbReference>
<dbReference type="SUPFAM" id="SSF53955">
    <property type="entry name" value="Lysozyme-like"/>
    <property type="match status" value="1"/>
</dbReference>
<dbReference type="Pfam" id="PF00905">
    <property type="entry name" value="Transpeptidase"/>
    <property type="match status" value="1"/>
</dbReference>
<evidence type="ECO:0000256" key="2">
    <source>
        <dbReference type="ARBA" id="ARBA00004752"/>
    </source>
</evidence>
<dbReference type="InterPro" id="IPR012338">
    <property type="entry name" value="Beta-lactam/transpept-like"/>
</dbReference>
<dbReference type="GO" id="GO:0071555">
    <property type="term" value="P:cell wall organization"/>
    <property type="evidence" value="ECO:0007669"/>
    <property type="project" value="UniProtKB-KW"/>
</dbReference>
<comment type="pathway">
    <text evidence="2">Cell wall biogenesis; peptidoglycan biosynthesis.</text>
</comment>
<dbReference type="EC" id="2.4.99.28" evidence="17"/>
<dbReference type="GO" id="GO:0006508">
    <property type="term" value="P:proteolysis"/>
    <property type="evidence" value="ECO:0007669"/>
    <property type="project" value="UniProtKB-KW"/>
</dbReference>
<keyword evidence="14" id="KW-0472">Membrane</keyword>
<evidence type="ECO:0000259" key="21">
    <source>
        <dbReference type="Pfam" id="PF00905"/>
    </source>
</evidence>
<keyword evidence="13" id="KW-1133">Transmembrane helix</keyword>
<dbReference type="FunFam" id="1.10.3810.10:FF:000003">
    <property type="entry name" value="Penicillin-binding protein 1a"/>
    <property type="match status" value="1"/>
</dbReference>
<dbReference type="Gene3D" id="1.10.3810.10">
    <property type="entry name" value="Biosynthetic peptidoglycan transglycosylase-like"/>
    <property type="match status" value="1"/>
</dbReference>
<comment type="similarity">
    <text evidence="4">In the N-terminal section; belongs to the glycosyltransferase 51 family.</text>
</comment>
<evidence type="ECO:0000313" key="24">
    <source>
        <dbReference type="Proteomes" id="UP000782312"/>
    </source>
</evidence>
<keyword evidence="7" id="KW-0328">Glycosyltransferase</keyword>
<evidence type="ECO:0000256" key="11">
    <source>
        <dbReference type="ARBA" id="ARBA00022960"/>
    </source>
</evidence>